<name>A0A839UDH7_9HYPH</name>
<reference evidence="2 3" key="1">
    <citation type="submission" date="2020-08" db="EMBL/GenBank/DDBJ databases">
        <title>Genomic Encyclopedia of Type Strains, Phase III (KMG-III): the genomes of soil and plant-associated and newly described type strains.</title>
        <authorList>
            <person name="Whitman W."/>
        </authorList>
    </citation>
    <scope>NUCLEOTIDE SEQUENCE [LARGE SCALE GENOMIC DNA]</scope>
    <source>
        <strain evidence="2 3">CECT 7015</strain>
    </source>
</reference>
<dbReference type="AlphaFoldDB" id="A0A839UDH7"/>
<gene>
    <name evidence="2" type="ORF">FHS21_003396</name>
</gene>
<accession>A0A839UDH7</accession>
<evidence type="ECO:0008006" key="4">
    <source>
        <dbReference type="Google" id="ProtNLM"/>
    </source>
</evidence>
<protein>
    <recommendedName>
        <fullName evidence="4">DUF1318 domain-containing protein</fullName>
    </recommendedName>
</protein>
<sequence length="119" mass="13067">MRSTILKAALAALITSAPLTMAFAAPGPTRYVPSGQLNSILTDVNNADTRISQERSQRLMTPAEAHGLKAELSSIRKDAIAVNRDGVIPMGEYRPLMGKIEKVNGQLFGEPYYRWDHLN</sequence>
<dbReference type="Proteomes" id="UP000554520">
    <property type="component" value="Unassembled WGS sequence"/>
</dbReference>
<feature type="signal peptide" evidence="1">
    <location>
        <begin position="1"/>
        <end position="24"/>
    </location>
</feature>
<feature type="chain" id="PRO_5032799433" description="DUF1318 domain-containing protein" evidence="1">
    <location>
        <begin position="25"/>
        <end position="119"/>
    </location>
</feature>
<evidence type="ECO:0000313" key="3">
    <source>
        <dbReference type="Proteomes" id="UP000554520"/>
    </source>
</evidence>
<evidence type="ECO:0000313" key="2">
    <source>
        <dbReference type="EMBL" id="MBB3146980.1"/>
    </source>
</evidence>
<evidence type="ECO:0000256" key="1">
    <source>
        <dbReference type="SAM" id="SignalP"/>
    </source>
</evidence>
<keyword evidence="3" id="KW-1185">Reference proteome</keyword>
<dbReference type="RefSeq" id="WP_183662996.1">
    <property type="nucleotide sequence ID" value="NZ_JACHXN010000010.1"/>
</dbReference>
<organism evidence="2 3">
    <name type="scientific">Phyllobacterium trifolii</name>
    <dbReference type="NCBI Taxonomy" id="300193"/>
    <lineage>
        <taxon>Bacteria</taxon>
        <taxon>Pseudomonadati</taxon>
        <taxon>Pseudomonadota</taxon>
        <taxon>Alphaproteobacteria</taxon>
        <taxon>Hyphomicrobiales</taxon>
        <taxon>Phyllobacteriaceae</taxon>
        <taxon>Phyllobacterium</taxon>
    </lineage>
</organism>
<keyword evidence="1" id="KW-0732">Signal</keyword>
<comment type="caution">
    <text evidence="2">The sequence shown here is derived from an EMBL/GenBank/DDBJ whole genome shotgun (WGS) entry which is preliminary data.</text>
</comment>
<proteinExistence type="predicted"/>
<dbReference type="EMBL" id="JACHXN010000010">
    <property type="protein sequence ID" value="MBB3146980.1"/>
    <property type="molecule type" value="Genomic_DNA"/>
</dbReference>